<dbReference type="FunCoup" id="Q6CT58">
    <property type="interactions" value="228"/>
</dbReference>
<dbReference type="PANTHER" id="PTHR12266">
    <property type="entry name" value="NA+/CA2+ K+ INDEPENDENT EXCHANGER"/>
    <property type="match status" value="1"/>
</dbReference>
<dbReference type="PANTHER" id="PTHR12266:SF0">
    <property type="entry name" value="MITOCHONDRIAL SODIUM_CALCIUM EXCHANGER PROTEIN"/>
    <property type="match status" value="1"/>
</dbReference>
<feature type="region of interest" description="Disordered" evidence="7">
    <location>
        <begin position="319"/>
        <end position="340"/>
    </location>
</feature>
<feature type="transmembrane region" description="Helical" evidence="8">
    <location>
        <begin position="490"/>
        <end position="508"/>
    </location>
</feature>
<keyword evidence="5 8" id="KW-1133">Transmembrane helix</keyword>
<dbReference type="InterPro" id="IPR044880">
    <property type="entry name" value="NCX_ion-bd_dom_sf"/>
</dbReference>
<dbReference type="GO" id="GO:0016020">
    <property type="term" value="C:membrane"/>
    <property type="evidence" value="ECO:0007669"/>
    <property type="project" value="UniProtKB-SubCell"/>
</dbReference>
<dbReference type="GO" id="GO:0008324">
    <property type="term" value="F:monoatomic cation transmembrane transporter activity"/>
    <property type="evidence" value="ECO:0007669"/>
    <property type="project" value="TreeGrafter"/>
</dbReference>
<feature type="transmembrane region" description="Helical" evidence="8">
    <location>
        <begin position="584"/>
        <end position="609"/>
    </location>
</feature>
<feature type="transmembrane region" description="Helical" evidence="8">
    <location>
        <begin position="520"/>
        <end position="542"/>
    </location>
</feature>
<keyword evidence="11" id="KW-1185">Reference proteome</keyword>
<feature type="transmembrane region" description="Helical" evidence="8">
    <location>
        <begin position="161"/>
        <end position="178"/>
    </location>
</feature>
<dbReference type="eggNOG" id="KOG2399">
    <property type="taxonomic scope" value="Eukaryota"/>
</dbReference>
<evidence type="ECO:0000256" key="1">
    <source>
        <dbReference type="ARBA" id="ARBA00004141"/>
    </source>
</evidence>
<proteinExistence type="inferred from homology"/>
<evidence type="ECO:0000256" key="7">
    <source>
        <dbReference type="SAM" id="MobiDB-lite"/>
    </source>
</evidence>
<dbReference type="InterPro" id="IPR051359">
    <property type="entry name" value="CaCA_antiporter"/>
</dbReference>
<dbReference type="AlphaFoldDB" id="Q6CT58"/>
<evidence type="ECO:0000256" key="2">
    <source>
        <dbReference type="ARBA" id="ARBA00008170"/>
    </source>
</evidence>
<sequence length="684" mass="77873">MPLYRRKLFVLTFYLGLTVIVGFAQLSDEVFRYVFSPLSLLTCFIALGIITSDYLTPNLTVISQELLFISDRISGMTLLALGNAIPDITSTYKAMKRGTTTLAIGESLGAIFFLLTVVIGSMLLVRNIKLSTPPESMPLNFGTEPDGLDIWDTIYYNRRQFLRDLFMFVFLILMNIFLLRDGKLAFWECFLMCVAYCVYATYLIISTRHSDASNLDENIEPLVITDHTIHEDTNMERFLRTVQDRRKEIRKKIRKYLRKNYTGWANLKLNDTLDLWEKGTIFNHEVDEAISNVGSPNTRPMPRSNSETNFQHLQNIPNISLNETSPQDPSETKSSTSLFSPQAQHLYHKSDLELNSPISDESLLRPKDRMETLRSASADNIRLMTEQSSMLDDMSALNLQLDNGISAEPEDQWESKLRVFRYLTDPNFATSNFELAIILITTPIVFFLTLIIPLHYSSMSGSNFFKAAYYCQCAFSPFLTLLLVQREFNIWLFTLGLIVSCILLLMFFKWKLTVKEKYISLFGFVLSISSISFVVGLVLDILTNWAETFNLSEAILGLTVFAWGNSIGDLVSNVTFTRIGVLEIALGSCFGSPLLYFLFGVGVDGMLVLLQREYPEGTAIWSRHIDFDVNRGLVFNCIGIVIAFGIFIFVVPLNNWKLDKRVGCLLLFLYGIITTINVYFELNK</sequence>
<feature type="transmembrane region" description="Helical" evidence="8">
    <location>
        <begin position="435"/>
        <end position="455"/>
    </location>
</feature>
<feature type="transmembrane region" description="Helical" evidence="8">
    <location>
        <begin position="102"/>
        <end position="125"/>
    </location>
</feature>
<feature type="transmembrane region" description="Helical" evidence="8">
    <location>
        <begin position="629"/>
        <end position="650"/>
    </location>
</feature>
<reference evidence="10 11" key="1">
    <citation type="journal article" date="2004" name="Nature">
        <title>Genome evolution in yeasts.</title>
        <authorList>
            <consortium name="Genolevures"/>
            <person name="Dujon B."/>
            <person name="Sherman D."/>
            <person name="Fischer G."/>
            <person name="Durrens P."/>
            <person name="Casaregola S."/>
            <person name="Lafontaine I."/>
            <person name="de Montigny J."/>
            <person name="Marck C."/>
            <person name="Neuveglise C."/>
            <person name="Talla E."/>
            <person name="Goffard N."/>
            <person name="Frangeul L."/>
            <person name="Aigle M."/>
            <person name="Anthouard V."/>
            <person name="Babour A."/>
            <person name="Barbe V."/>
            <person name="Barnay S."/>
            <person name="Blanchin S."/>
            <person name="Beckerich J.M."/>
            <person name="Beyne E."/>
            <person name="Bleykasten C."/>
            <person name="Boisrame A."/>
            <person name="Boyer J."/>
            <person name="Cattolico L."/>
            <person name="Confanioleri F."/>
            <person name="de Daruvar A."/>
            <person name="Despons L."/>
            <person name="Fabre E."/>
            <person name="Fairhead C."/>
            <person name="Ferry-Dumazet H."/>
            <person name="Groppi A."/>
            <person name="Hantraye F."/>
            <person name="Hennequin C."/>
            <person name="Jauniaux N."/>
            <person name="Joyet P."/>
            <person name="Kachouri R."/>
            <person name="Kerrest A."/>
            <person name="Koszul R."/>
            <person name="Lemaire M."/>
            <person name="Lesur I."/>
            <person name="Ma L."/>
            <person name="Muller H."/>
            <person name="Nicaud J.M."/>
            <person name="Nikolski M."/>
            <person name="Oztas S."/>
            <person name="Ozier-Kalogeropoulos O."/>
            <person name="Pellenz S."/>
            <person name="Potier S."/>
            <person name="Richard G.F."/>
            <person name="Straub M.L."/>
            <person name="Suleau A."/>
            <person name="Swennene D."/>
            <person name="Tekaia F."/>
            <person name="Wesolowski-Louvel M."/>
            <person name="Westhof E."/>
            <person name="Wirth B."/>
            <person name="Zeniou-Meyer M."/>
            <person name="Zivanovic I."/>
            <person name="Bolotin-Fukuhara M."/>
            <person name="Thierry A."/>
            <person name="Bouchier C."/>
            <person name="Caudron B."/>
            <person name="Scarpelli C."/>
            <person name="Gaillardin C."/>
            <person name="Weissenbach J."/>
            <person name="Wincker P."/>
            <person name="Souciet J.L."/>
        </authorList>
    </citation>
    <scope>NUCLEOTIDE SEQUENCE [LARGE SCALE GENOMIC DNA]</scope>
    <source>
        <strain evidence="11">ATCC 8585 / CBS 2359 / DSM 70799 / NBRC 1267 / NRRL Y-1140 / WM37</strain>
    </source>
</reference>
<evidence type="ECO:0000256" key="5">
    <source>
        <dbReference type="ARBA" id="ARBA00022989"/>
    </source>
</evidence>
<dbReference type="InterPro" id="IPR004837">
    <property type="entry name" value="NaCa_Exmemb"/>
</dbReference>
<dbReference type="EMBL" id="CR382123">
    <property type="protein sequence ID" value="CAH01732.1"/>
    <property type="molecule type" value="Genomic_DNA"/>
</dbReference>
<evidence type="ECO:0000259" key="9">
    <source>
        <dbReference type="Pfam" id="PF01699"/>
    </source>
</evidence>
<dbReference type="HOGENOM" id="CLU_004979_2_1_1"/>
<dbReference type="GO" id="GO:0006874">
    <property type="term" value="P:intracellular calcium ion homeostasis"/>
    <property type="evidence" value="ECO:0007669"/>
    <property type="project" value="TreeGrafter"/>
</dbReference>
<accession>Q6CT58</accession>
<name>Q6CT58_KLULA</name>
<dbReference type="Proteomes" id="UP000000598">
    <property type="component" value="Chromosome C"/>
</dbReference>
<dbReference type="OMA" id="VKQPIDM"/>
<feature type="transmembrane region" description="Helical" evidence="8">
    <location>
        <begin position="554"/>
        <end position="572"/>
    </location>
</feature>
<keyword evidence="3" id="KW-0813">Transport</keyword>
<feature type="transmembrane region" description="Helical" evidence="8">
    <location>
        <begin position="185"/>
        <end position="205"/>
    </location>
</feature>
<evidence type="ECO:0000256" key="4">
    <source>
        <dbReference type="ARBA" id="ARBA00022692"/>
    </source>
</evidence>
<dbReference type="Gene3D" id="1.20.1420.30">
    <property type="entry name" value="NCX, central ion-binding region"/>
    <property type="match status" value="2"/>
</dbReference>
<evidence type="ECO:0000313" key="11">
    <source>
        <dbReference type="Proteomes" id="UP000000598"/>
    </source>
</evidence>
<evidence type="ECO:0000256" key="8">
    <source>
        <dbReference type="SAM" id="Phobius"/>
    </source>
</evidence>
<gene>
    <name evidence="10" type="ORF">KLLA0_C15191g</name>
</gene>
<evidence type="ECO:0000256" key="6">
    <source>
        <dbReference type="ARBA" id="ARBA00023136"/>
    </source>
</evidence>
<feature type="transmembrane region" description="Helical" evidence="8">
    <location>
        <begin position="662"/>
        <end position="680"/>
    </location>
</feature>
<protein>
    <submittedName>
        <fullName evidence="10">KLLA0C15191p</fullName>
    </submittedName>
</protein>
<evidence type="ECO:0000313" key="10">
    <source>
        <dbReference type="EMBL" id="CAH01732.1"/>
    </source>
</evidence>
<comment type="similarity">
    <text evidence="2">Belongs to the Ca(2+):cation antiporter (CaCA) (TC 2.A.19) family.</text>
</comment>
<dbReference type="STRING" id="284590.Q6CT58"/>
<keyword evidence="6 8" id="KW-0472">Membrane</keyword>
<dbReference type="InParanoid" id="Q6CT58"/>
<feature type="domain" description="Sodium/calcium exchanger membrane region" evidence="9">
    <location>
        <begin position="520"/>
        <end position="677"/>
    </location>
</feature>
<dbReference type="Pfam" id="PF01699">
    <property type="entry name" value="Na_Ca_ex"/>
    <property type="match status" value="2"/>
</dbReference>
<dbReference type="KEGG" id="kla:KLLA0_C15191g"/>
<feature type="domain" description="Sodium/calcium exchanger membrane region" evidence="9">
    <location>
        <begin position="39"/>
        <end position="204"/>
    </location>
</feature>
<keyword evidence="4 8" id="KW-0812">Transmembrane</keyword>
<comment type="subcellular location">
    <subcellularLocation>
        <location evidence="1">Membrane</location>
        <topology evidence="1">Multi-pass membrane protein</topology>
    </subcellularLocation>
</comment>
<feature type="transmembrane region" description="Helical" evidence="8">
    <location>
        <begin position="34"/>
        <end position="55"/>
    </location>
</feature>
<evidence type="ECO:0000256" key="3">
    <source>
        <dbReference type="ARBA" id="ARBA00022448"/>
    </source>
</evidence>
<dbReference type="PaxDb" id="284590-Q6CT58"/>
<organism evidence="10 11">
    <name type="scientific">Kluyveromyces lactis (strain ATCC 8585 / CBS 2359 / DSM 70799 / NBRC 1267 / NRRL Y-1140 / WM37)</name>
    <name type="common">Yeast</name>
    <name type="synonym">Candida sphaerica</name>
    <dbReference type="NCBI Taxonomy" id="284590"/>
    <lineage>
        <taxon>Eukaryota</taxon>
        <taxon>Fungi</taxon>
        <taxon>Dikarya</taxon>
        <taxon>Ascomycota</taxon>
        <taxon>Saccharomycotina</taxon>
        <taxon>Saccharomycetes</taxon>
        <taxon>Saccharomycetales</taxon>
        <taxon>Saccharomycetaceae</taxon>
        <taxon>Kluyveromyces</taxon>
    </lineage>
</organism>